<keyword evidence="1" id="KW-0472">Membrane</keyword>
<dbReference type="VEuPathDB" id="MicrosporidiaDB:H312_00098"/>
<gene>
    <name evidence="2" type="ORF">H312_00098</name>
</gene>
<dbReference type="Proteomes" id="UP000030655">
    <property type="component" value="Unassembled WGS sequence"/>
</dbReference>
<dbReference type="AlphaFoldDB" id="A0A059F5G7"/>
<feature type="transmembrane region" description="Helical" evidence="1">
    <location>
        <begin position="74"/>
        <end position="95"/>
    </location>
</feature>
<sequence length="149" mass="17695">MISNSRIYIFFFFLYFIKIIGVLIYFKLLIQKFNVNGVKTPQISLYFAYMFFTSSFVSFILLTYVFISQKIQMYIPYVIVEGNLVLISIGLLPFVQRRYSSLLLIFPMFIKYFMILYIFRNDIKAARYVEAQKYGLNILAQRALKVSLN</sequence>
<evidence type="ECO:0000313" key="3">
    <source>
        <dbReference type="Proteomes" id="UP000030655"/>
    </source>
</evidence>
<feature type="transmembrane region" description="Helical" evidence="1">
    <location>
        <begin position="7"/>
        <end position="26"/>
    </location>
</feature>
<feature type="transmembrane region" description="Helical" evidence="1">
    <location>
        <begin position="46"/>
        <end position="67"/>
    </location>
</feature>
<dbReference type="OrthoDB" id="2199329at2759"/>
<accession>A0A059F5G7</accession>
<keyword evidence="3" id="KW-1185">Reference proteome</keyword>
<evidence type="ECO:0000256" key="1">
    <source>
        <dbReference type="SAM" id="Phobius"/>
    </source>
</evidence>
<protein>
    <submittedName>
        <fullName evidence="2">Uncharacterized protein</fullName>
    </submittedName>
</protein>
<reference evidence="2 3" key="2">
    <citation type="submission" date="2014-03" db="EMBL/GenBank/DDBJ databases">
        <title>The Genome Sequence of Anncaliia algerae insect isolate PRA339.</title>
        <authorList>
            <consortium name="The Broad Institute Genome Sequencing Platform"/>
            <consortium name="The Broad Institute Genome Sequencing Center for Infectious Disease"/>
            <person name="Cuomo C."/>
            <person name="Becnel J."/>
            <person name="Sanscrainte N."/>
            <person name="Walker B."/>
            <person name="Young S.K."/>
            <person name="Zeng Q."/>
            <person name="Gargeya S."/>
            <person name="Fitzgerald M."/>
            <person name="Haas B."/>
            <person name="Abouelleil A."/>
            <person name="Alvarado L."/>
            <person name="Arachchi H.M."/>
            <person name="Berlin A.M."/>
            <person name="Chapman S.B."/>
            <person name="Dewar J."/>
            <person name="Goldberg J."/>
            <person name="Griggs A."/>
            <person name="Gujja S."/>
            <person name="Hansen M."/>
            <person name="Howarth C."/>
            <person name="Imamovic A."/>
            <person name="Larimer J."/>
            <person name="McCowan C."/>
            <person name="Murphy C."/>
            <person name="Neiman D."/>
            <person name="Pearson M."/>
            <person name="Priest M."/>
            <person name="Roberts A."/>
            <person name="Saif S."/>
            <person name="Shea T."/>
            <person name="Sisk P."/>
            <person name="Sykes S."/>
            <person name="Wortman J."/>
            <person name="Nusbaum C."/>
            <person name="Birren B."/>
        </authorList>
    </citation>
    <scope>NUCLEOTIDE SEQUENCE [LARGE SCALE GENOMIC DNA]</scope>
    <source>
        <strain evidence="2 3">PRA339</strain>
    </source>
</reference>
<keyword evidence="1" id="KW-0812">Transmembrane</keyword>
<dbReference type="EMBL" id="KK365130">
    <property type="protein sequence ID" value="KCZ82440.1"/>
    <property type="molecule type" value="Genomic_DNA"/>
</dbReference>
<name>A0A059F5G7_9MICR</name>
<feature type="transmembrane region" description="Helical" evidence="1">
    <location>
        <begin position="101"/>
        <end position="119"/>
    </location>
</feature>
<reference evidence="3" key="1">
    <citation type="submission" date="2013-02" db="EMBL/GenBank/DDBJ databases">
        <authorList>
            <consortium name="The Broad Institute Genome Sequencing Platform"/>
            <person name="Cuomo C."/>
            <person name="Becnel J."/>
            <person name="Sanscrainte N."/>
            <person name="Walker B."/>
            <person name="Young S.K."/>
            <person name="Zeng Q."/>
            <person name="Gargeya S."/>
            <person name="Fitzgerald M."/>
            <person name="Haas B."/>
            <person name="Abouelleil A."/>
            <person name="Alvarado L."/>
            <person name="Arachchi H.M."/>
            <person name="Berlin A.M."/>
            <person name="Chapman S.B."/>
            <person name="Dewar J."/>
            <person name="Goldberg J."/>
            <person name="Griggs A."/>
            <person name="Gujja S."/>
            <person name="Hansen M."/>
            <person name="Howarth C."/>
            <person name="Imamovic A."/>
            <person name="Larimer J."/>
            <person name="McCowan C."/>
            <person name="Murphy C."/>
            <person name="Neiman D."/>
            <person name="Pearson M."/>
            <person name="Priest M."/>
            <person name="Roberts A."/>
            <person name="Saif S."/>
            <person name="Shea T."/>
            <person name="Sisk P."/>
            <person name="Sykes S."/>
            <person name="Wortman J."/>
            <person name="Nusbaum C."/>
            <person name="Birren B."/>
        </authorList>
    </citation>
    <scope>NUCLEOTIDE SEQUENCE [LARGE SCALE GENOMIC DNA]</scope>
    <source>
        <strain evidence="3">PRA339</strain>
    </source>
</reference>
<evidence type="ECO:0000313" key="2">
    <source>
        <dbReference type="EMBL" id="KCZ82440.1"/>
    </source>
</evidence>
<dbReference type="HOGENOM" id="CLU_1651718_0_0_1"/>
<proteinExistence type="predicted"/>
<organism evidence="2 3">
    <name type="scientific">Anncaliia algerae PRA339</name>
    <dbReference type="NCBI Taxonomy" id="1288291"/>
    <lineage>
        <taxon>Eukaryota</taxon>
        <taxon>Fungi</taxon>
        <taxon>Fungi incertae sedis</taxon>
        <taxon>Microsporidia</taxon>
        <taxon>Tubulinosematoidea</taxon>
        <taxon>Tubulinosematidae</taxon>
        <taxon>Anncaliia</taxon>
    </lineage>
</organism>
<keyword evidence="1" id="KW-1133">Transmembrane helix</keyword>